<sequence length="168" mass="18415">MSTERRPGSRRNRVDSKHRIERATARRATRHNDGASVPAMSSEVIEAALYRAAEGDFAAQATTYILTEEGSFVRRPDLYAVCLDWSDDGRYASVRWETLREVVTAPDGPYHDGALRTILLLCCSLHDDGPAPLSRLASLDTTNARIVSRGVHIATGALPLRQALGNTP</sequence>
<dbReference type="RefSeq" id="WP_143658188.1">
    <property type="nucleotide sequence ID" value="NZ_MWQN01000002.1"/>
</dbReference>
<dbReference type="AlphaFoldDB" id="A0A1T3NQT6"/>
<accession>A0A1T3NQT6</accession>
<dbReference type="EMBL" id="MWQN01000002">
    <property type="protein sequence ID" value="OPC79247.1"/>
    <property type="molecule type" value="Genomic_DNA"/>
</dbReference>
<evidence type="ECO:0000313" key="2">
    <source>
        <dbReference type="EMBL" id="OPC79247.1"/>
    </source>
</evidence>
<name>A0A1T3NQT6_9ACTN</name>
<organism evidence="2 3">
    <name type="scientific">Embleya scabrispora</name>
    <dbReference type="NCBI Taxonomy" id="159449"/>
    <lineage>
        <taxon>Bacteria</taxon>
        <taxon>Bacillati</taxon>
        <taxon>Actinomycetota</taxon>
        <taxon>Actinomycetes</taxon>
        <taxon>Kitasatosporales</taxon>
        <taxon>Streptomycetaceae</taxon>
        <taxon>Embleya</taxon>
    </lineage>
</organism>
<evidence type="ECO:0000313" key="3">
    <source>
        <dbReference type="Proteomes" id="UP000190037"/>
    </source>
</evidence>
<reference evidence="2 3" key="1">
    <citation type="submission" date="2017-03" db="EMBL/GenBank/DDBJ databases">
        <title>Draft genome sequence of Streptomyces scabrisporus NF3, endophyte isolated from Amphipterygium adstringens.</title>
        <authorList>
            <person name="Vazquez M."/>
            <person name="Ceapa C.D."/>
            <person name="Rodriguez Luna D."/>
            <person name="Sanchez Esquivel S."/>
        </authorList>
    </citation>
    <scope>NUCLEOTIDE SEQUENCE [LARGE SCALE GENOMIC DNA]</scope>
    <source>
        <strain evidence="2 3">NF3</strain>
    </source>
</reference>
<protein>
    <submittedName>
        <fullName evidence="2">Uncharacterized protein</fullName>
    </submittedName>
</protein>
<dbReference type="Proteomes" id="UP000190037">
    <property type="component" value="Unassembled WGS sequence"/>
</dbReference>
<comment type="caution">
    <text evidence="2">The sequence shown here is derived from an EMBL/GenBank/DDBJ whole genome shotgun (WGS) entry which is preliminary data.</text>
</comment>
<keyword evidence="3" id="KW-1185">Reference proteome</keyword>
<feature type="compositionally biased region" description="Basic and acidic residues" evidence="1">
    <location>
        <begin position="1"/>
        <end position="24"/>
    </location>
</feature>
<dbReference type="OrthoDB" id="4350420at2"/>
<proteinExistence type="predicted"/>
<gene>
    <name evidence="2" type="ORF">B4N89_34880</name>
</gene>
<feature type="region of interest" description="Disordered" evidence="1">
    <location>
        <begin position="1"/>
        <end position="37"/>
    </location>
</feature>
<evidence type="ECO:0000256" key="1">
    <source>
        <dbReference type="SAM" id="MobiDB-lite"/>
    </source>
</evidence>